<accession>A0A2P2NE94</accession>
<name>A0A2P2NE94_RHIMU</name>
<dbReference type="AlphaFoldDB" id="A0A2P2NE94"/>
<evidence type="ECO:0000313" key="1">
    <source>
        <dbReference type="EMBL" id="MBX40793.1"/>
    </source>
</evidence>
<organism evidence="1">
    <name type="scientific">Rhizophora mucronata</name>
    <name type="common">Asiatic mangrove</name>
    <dbReference type="NCBI Taxonomy" id="61149"/>
    <lineage>
        <taxon>Eukaryota</taxon>
        <taxon>Viridiplantae</taxon>
        <taxon>Streptophyta</taxon>
        <taxon>Embryophyta</taxon>
        <taxon>Tracheophyta</taxon>
        <taxon>Spermatophyta</taxon>
        <taxon>Magnoliopsida</taxon>
        <taxon>eudicotyledons</taxon>
        <taxon>Gunneridae</taxon>
        <taxon>Pentapetalae</taxon>
        <taxon>rosids</taxon>
        <taxon>fabids</taxon>
        <taxon>Malpighiales</taxon>
        <taxon>Rhizophoraceae</taxon>
        <taxon>Rhizophora</taxon>
    </lineage>
</organism>
<reference evidence="1" key="1">
    <citation type="submission" date="2018-02" db="EMBL/GenBank/DDBJ databases">
        <title>Rhizophora mucronata_Transcriptome.</title>
        <authorList>
            <person name="Meera S.P."/>
            <person name="Sreeshan A."/>
            <person name="Augustine A."/>
        </authorList>
    </citation>
    <scope>NUCLEOTIDE SEQUENCE</scope>
    <source>
        <tissue evidence="1">Leaf</tissue>
    </source>
</reference>
<proteinExistence type="predicted"/>
<sequence>MEIIGTFYYKIENLWMTS</sequence>
<dbReference type="EMBL" id="GGEC01060309">
    <property type="protein sequence ID" value="MBX40793.1"/>
    <property type="molecule type" value="Transcribed_RNA"/>
</dbReference>
<protein>
    <submittedName>
        <fullName evidence="1">Uncharacterized protein</fullName>
    </submittedName>
</protein>